<gene>
    <name evidence="2" type="ORF">BC781_101318</name>
</gene>
<dbReference type="Proteomes" id="UP000245535">
    <property type="component" value="Unassembled WGS sequence"/>
</dbReference>
<comment type="caution">
    <text evidence="2">The sequence shown here is derived from an EMBL/GenBank/DDBJ whole genome shotgun (WGS) entry which is preliminary data.</text>
</comment>
<dbReference type="OrthoDB" id="796401at2"/>
<sequence length="310" mass="36000">MKRVLFLAFVYSLFSYSALAQINMNDSSAQVIGYWDMNEKQSYTITEEKYKIRDADTTNREFIKYSVDVTIVDSTANSYDIEWLYKDFDIDTEDEFSKKLISISENMVIKIRTDEMGSLQHVLNWKEVQKYISKSLKLLKKEFKKQIKDAPNMDQIFRQVANMYATKEAIEAGAIKEILQFYTFHGARYELGEEYKGDMKTANLLGGEPFDTHMSVSLDELNPEDNNYIIRMKSSVDSQQLTDATFNYLTQMTASLNVSNLKREDFPNLSNDTWTASRIHGSGWVIYTIETKEVFAEGRTNVEERIIEIQ</sequence>
<dbReference type="AlphaFoldDB" id="A0A315ZGI3"/>
<dbReference type="EMBL" id="QGDO01000001">
    <property type="protein sequence ID" value="PWJ43968.1"/>
    <property type="molecule type" value="Genomic_DNA"/>
</dbReference>
<evidence type="ECO:0000256" key="1">
    <source>
        <dbReference type="SAM" id="SignalP"/>
    </source>
</evidence>
<dbReference type="RefSeq" id="WP_109615493.1">
    <property type="nucleotide sequence ID" value="NZ_QGDO01000001.1"/>
</dbReference>
<proteinExistence type="predicted"/>
<feature type="signal peptide" evidence="1">
    <location>
        <begin position="1"/>
        <end position="20"/>
    </location>
</feature>
<feature type="chain" id="PRO_5016243856" evidence="1">
    <location>
        <begin position="21"/>
        <end position="310"/>
    </location>
</feature>
<name>A0A315ZGI3_SEDFL</name>
<evidence type="ECO:0000313" key="2">
    <source>
        <dbReference type="EMBL" id="PWJ43968.1"/>
    </source>
</evidence>
<accession>A0A315ZGI3</accession>
<protein>
    <submittedName>
        <fullName evidence="2">Uncharacterized protein</fullName>
    </submittedName>
</protein>
<reference evidence="2 3" key="1">
    <citation type="submission" date="2018-03" db="EMBL/GenBank/DDBJ databases">
        <title>Genomic Encyclopedia of Archaeal and Bacterial Type Strains, Phase II (KMG-II): from individual species to whole genera.</title>
        <authorList>
            <person name="Goeker M."/>
        </authorList>
    </citation>
    <scope>NUCLEOTIDE SEQUENCE [LARGE SCALE GENOMIC DNA]</scope>
    <source>
        <strain evidence="2 3">DSM 28229</strain>
    </source>
</reference>
<organism evidence="2 3">
    <name type="scientific">Sediminitomix flava</name>
    <dbReference type="NCBI Taxonomy" id="379075"/>
    <lineage>
        <taxon>Bacteria</taxon>
        <taxon>Pseudomonadati</taxon>
        <taxon>Bacteroidota</taxon>
        <taxon>Cytophagia</taxon>
        <taxon>Cytophagales</taxon>
        <taxon>Flammeovirgaceae</taxon>
        <taxon>Sediminitomix</taxon>
    </lineage>
</organism>
<evidence type="ECO:0000313" key="3">
    <source>
        <dbReference type="Proteomes" id="UP000245535"/>
    </source>
</evidence>
<keyword evidence="3" id="KW-1185">Reference proteome</keyword>
<keyword evidence="1" id="KW-0732">Signal</keyword>